<dbReference type="GO" id="GO:0140663">
    <property type="term" value="F:ATP-dependent FeS chaperone activity"/>
    <property type="evidence" value="ECO:0007669"/>
    <property type="project" value="InterPro"/>
</dbReference>
<evidence type="ECO:0000313" key="9">
    <source>
        <dbReference type="Proteomes" id="UP000678393"/>
    </source>
</evidence>
<gene>
    <name evidence="8" type="ORF">CUNI_LOCUS20148</name>
</gene>
<dbReference type="OrthoDB" id="1741334at2759"/>
<dbReference type="AlphaFoldDB" id="A0A8S4A2N9"/>
<accession>A0A8S4A2N9</accession>
<keyword evidence="4" id="KW-0067">ATP-binding</keyword>
<dbReference type="GO" id="GO:0051539">
    <property type="term" value="F:4 iron, 4 sulfur cluster binding"/>
    <property type="evidence" value="ECO:0007669"/>
    <property type="project" value="UniProtKB-KW"/>
</dbReference>
<evidence type="ECO:0000256" key="6">
    <source>
        <dbReference type="ARBA" id="ARBA00023014"/>
    </source>
</evidence>
<protein>
    <submittedName>
        <fullName evidence="8">Uncharacterized protein</fullName>
    </submittedName>
</protein>
<dbReference type="Pfam" id="PF10609">
    <property type="entry name" value="ParA"/>
    <property type="match status" value="1"/>
</dbReference>
<keyword evidence="6" id="KW-0411">Iron-sulfur</keyword>
<evidence type="ECO:0000256" key="5">
    <source>
        <dbReference type="ARBA" id="ARBA00023004"/>
    </source>
</evidence>
<dbReference type="Proteomes" id="UP000678393">
    <property type="component" value="Unassembled WGS sequence"/>
</dbReference>
<dbReference type="CDD" id="cd02037">
    <property type="entry name" value="Mrp_NBP35"/>
    <property type="match status" value="1"/>
</dbReference>
<dbReference type="InterPro" id="IPR044304">
    <property type="entry name" value="NUBPL-like"/>
</dbReference>
<dbReference type="GO" id="GO:0005524">
    <property type="term" value="F:ATP binding"/>
    <property type="evidence" value="ECO:0007669"/>
    <property type="project" value="UniProtKB-KW"/>
</dbReference>
<dbReference type="InterPro" id="IPR027417">
    <property type="entry name" value="P-loop_NTPase"/>
</dbReference>
<dbReference type="InterPro" id="IPR019591">
    <property type="entry name" value="Mrp/NBP35_ATP-bd"/>
</dbReference>
<evidence type="ECO:0000256" key="7">
    <source>
        <dbReference type="ARBA" id="ARBA00024036"/>
    </source>
</evidence>
<comment type="similarity">
    <text evidence="7">Belongs to the Mrp/NBP35 ATP-binding proteins family.</text>
</comment>
<dbReference type="InterPro" id="IPR000808">
    <property type="entry name" value="Mrp-like_CS"/>
</dbReference>
<proteinExistence type="inferred from homology"/>
<dbReference type="InterPro" id="IPR033756">
    <property type="entry name" value="YlxH/NBP35"/>
</dbReference>
<comment type="caution">
    <text evidence="8">The sequence shown here is derived from an EMBL/GenBank/DDBJ whole genome shotgun (WGS) entry which is preliminary data.</text>
</comment>
<keyword evidence="9" id="KW-1185">Reference proteome</keyword>
<dbReference type="Gene3D" id="3.40.50.300">
    <property type="entry name" value="P-loop containing nucleotide triphosphate hydrolases"/>
    <property type="match status" value="1"/>
</dbReference>
<dbReference type="GO" id="GO:0032981">
    <property type="term" value="P:mitochondrial respiratory chain complex I assembly"/>
    <property type="evidence" value="ECO:0007669"/>
    <property type="project" value="TreeGrafter"/>
</dbReference>
<dbReference type="GO" id="GO:0046872">
    <property type="term" value="F:metal ion binding"/>
    <property type="evidence" value="ECO:0007669"/>
    <property type="project" value="UniProtKB-KW"/>
</dbReference>
<evidence type="ECO:0000256" key="2">
    <source>
        <dbReference type="ARBA" id="ARBA00022723"/>
    </source>
</evidence>
<evidence type="ECO:0000256" key="1">
    <source>
        <dbReference type="ARBA" id="ARBA00022485"/>
    </source>
</evidence>
<dbReference type="GO" id="GO:0005739">
    <property type="term" value="C:mitochondrion"/>
    <property type="evidence" value="ECO:0007669"/>
    <property type="project" value="TreeGrafter"/>
</dbReference>
<dbReference type="PANTHER" id="PTHR42961">
    <property type="entry name" value="IRON-SULFUR PROTEIN NUBPL"/>
    <property type="match status" value="1"/>
</dbReference>
<dbReference type="PROSITE" id="PS01215">
    <property type="entry name" value="MRP"/>
    <property type="match status" value="1"/>
</dbReference>
<name>A0A8S4A2N9_9EUPU</name>
<keyword evidence="1" id="KW-0004">4Fe-4S</keyword>
<dbReference type="EMBL" id="CAJHNH020007357">
    <property type="protein sequence ID" value="CAG5134590.1"/>
    <property type="molecule type" value="Genomic_DNA"/>
</dbReference>
<reference evidence="8" key="1">
    <citation type="submission" date="2021-04" db="EMBL/GenBank/DDBJ databases">
        <authorList>
            <consortium name="Molecular Ecology Group"/>
        </authorList>
    </citation>
    <scope>NUCLEOTIDE SEQUENCE</scope>
</reference>
<evidence type="ECO:0000256" key="3">
    <source>
        <dbReference type="ARBA" id="ARBA00022741"/>
    </source>
</evidence>
<dbReference type="GO" id="GO:0016226">
    <property type="term" value="P:iron-sulfur cluster assembly"/>
    <property type="evidence" value="ECO:0007669"/>
    <property type="project" value="InterPro"/>
</dbReference>
<feature type="non-terminal residue" evidence="8">
    <location>
        <position position="1"/>
    </location>
</feature>
<dbReference type="PANTHER" id="PTHR42961:SF2">
    <property type="entry name" value="IRON-SULFUR PROTEIN NUBPL"/>
    <property type="match status" value="1"/>
</dbReference>
<evidence type="ECO:0000313" key="8">
    <source>
        <dbReference type="EMBL" id="CAG5134590.1"/>
    </source>
</evidence>
<evidence type="ECO:0000256" key="4">
    <source>
        <dbReference type="ARBA" id="ARBA00022840"/>
    </source>
</evidence>
<keyword evidence="5" id="KW-0408">Iron</keyword>
<organism evidence="8 9">
    <name type="scientific">Candidula unifasciata</name>
    <dbReference type="NCBI Taxonomy" id="100452"/>
    <lineage>
        <taxon>Eukaryota</taxon>
        <taxon>Metazoa</taxon>
        <taxon>Spiralia</taxon>
        <taxon>Lophotrochozoa</taxon>
        <taxon>Mollusca</taxon>
        <taxon>Gastropoda</taxon>
        <taxon>Heterobranchia</taxon>
        <taxon>Euthyneura</taxon>
        <taxon>Panpulmonata</taxon>
        <taxon>Eupulmonata</taxon>
        <taxon>Stylommatophora</taxon>
        <taxon>Helicina</taxon>
        <taxon>Helicoidea</taxon>
        <taxon>Geomitridae</taxon>
        <taxon>Candidula</taxon>
    </lineage>
</organism>
<keyword evidence="2" id="KW-0479">Metal-binding</keyword>
<keyword evidence="3" id="KW-0547">Nucleotide-binding</keyword>
<dbReference type="SUPFAM" id="SSF52540">
    <property type="entry name" value="P-loop containing nucleoside triphosphate hydrolases"/>
    <property type="match status" value="1"/>
</dbReference>
<sequence length="194" mass="21138">NLMIPLVNYGVKCMSMGFLVDEKSAIVWRGLMVMSAIQKMLREVLWGPLDYLVVDMPPGTGDVQLSISQNIPVSGSVIVTTPQDLALLDARRALDMFSQVSVPNLGIIENMSVFLCPNCGHQEHIFGEGGAKNIALEMGSEILGEVPLNKSLCELSDSGQPIVISQPDSPFSQIYRSVAEKIVKKLKDQTRCSS</sequence>